<comment type="catalytic activity">
    <reaction evidence="6">
        <text>a 5'-end (N(7)-methyl 5'-triphosphoguanosine)-ribonucleoside in snRNA + S-adenosyl-L-methionine = a 5'-end (N(2),N(7)-dimethyl 5'-triphosphoguanosine)-ribonucleoside in snRNA + S-adenosyl-L-homocysteine + H(+)</text>
        <dbReference type="Rhea" id="RHEA:78471"/>
        <dbReference type="Rhea" id="RHEA-COMP:19085"/>
        <dbReference type="Rhea" id="RHEA-COMP:19087"/>
        <dbReference type="ChEBI" id="CHEBI:15378"/>
        <dbReference type="ChEBI" id="CHEBI:57856"/>
        <dbReference type="ChEBI" id="CHEBI:59789"/>
        <dbReference type="ChEBI" id="CHEBI:156461"/>
        <dbReference type="ChEBI" id="CHEBI:172880"/>
    </reaction>
    <physiologicalReaction direction="left-to-right" evidence="6">
        <dbReference type="Rhea" id="RHEA:78472"/>
    </physiologicalReaction>
</comment>
<evidence type="ECO:0000313" key="9">
    <source>
        <dbReference type="EMBL" id="TFK97601.1"/>
    </source>
</evidence>
<dbReference type="STRING" id="1884261.A0A5C3Q734"/>
<evidence type="ECO:0000256" key="7">
    <source>
        <dbReference type="ARBA" id="ARBA00049790"/>
    </source>
</evidence>
<feature type="compositionally biased region" description="Basic residues" evidence="8">
    <location>
        <begin position="418"/>
        <end position="428"/>
    </location>
</feature>
<sequence length="463" mass="50030">MEKLHEKALVSTHHKKSQNAVMGKNRTTHQSGLARLASTIFGNASTSTSSNAAASTSKNILDVSTSPDASALDASLTPGADDDHLESDAEAAALAGLPMGFGSSKRSFLGSSEHLELPTPEDEGDAPSDAKKPPRKKRRTNLGKATEGEDAVVEYPEGWIAKYDASSLGVVHYSEAVQVPDELRKYFSQRYRLLSLYSSPPGCLLDREGWYSVTPEAIADQIAERCRCDTILDAFCGVGGNSIAFAKTCERVVSDATHTVIALDTSPTRLALARHNAQIYGVVDRIEFVLGDYISFAKSYIHRRQSHAKNASESRQERGTIDVVFLSPPWGGMGYIAGSPSKELAADPLLTPTMTSAQEAAAAGEYSLLSIQPIHGKELFDLTREITPNVAYFLPRNTSMEEVGALVGSDSDDGSSQGKRKKGKGKKNKAVEMIEVEEEWMGNKLKALTCYFGGLVQEQEESF</sequence>
<keyword evidence="9" id="KW-0808">Transferase</keyword>
<protein>
    <recommendedName>
        <fullName evidence="1">Trimethylguanosine synthase</fullName>
    </recommendedName>
    <alternativeName>
        <fullName evidence="7">Cap-specific guanine-N(2) methyltransferase</fullName>
    </alternativeName>
</protein>
<dbReference type="AlphaFoldDB" id="A0A5C3Q734"/>
<accession>A0A5C3Q734</accession>
<dbReference type="CDD" id="cd02440">
    <property type="entry name" value="AdoMet_MTases"/>
    <property type="match status" value="1"/>
</dbReference>
<keyword evidence="10" id="KW-1185">Reference proteome</keyword>
<dbReference type="OrthoDB" id="194443at2759"/>
<evidence type="ECO:0000256" key="8">
    <source>
        <dbReference type="SAM" id="MobiDB-lite"/>
    </source>
</evidence>
<comment type="catalytic activity">
    <reaction evidence="4">
        <text>a 5'-end (N(7)-methyl 5'-triphosphoguanosine)-ribonucleoside in snoRNA + S-adenosyl-L-methionine = a 5'-end (N(2),N(7)-dimethyl 5'-triphosphoguanosine)-ribonucleoside in snoRNA + S-adenosyl-L-homocysteine + H(+)</text>
        <dbReference type="Rhea" id="RHEA:78475"/>
        <dbReference type="Rhea" id="RHEA-COMP:19086"/>
        <dbReference type="Rhea" id="RHEA-COMP:19088"/>
        <dbReference type="ChEBI" id="CHEBI:15378"/>
        <dbReference type="ChEBI" id="CHEBI:57856"/>
        <dbReference type="ChEBI" id="CHEBI:59789"/>
        <dbReference type="ChEBI" id="CHEBI:156461"/>
        <dbReference type="ChEBI" id="CHEBI:172880"/>
    </reaction>
    <physiologicalReaction direction="left-to-right" evidence="4">
        <dbReference type="Rhea" id="RHEA:78476"/>
    </physiologicalReaction>
</comment>
<comment type="catalytic activity">
    <reaction evidence="3">
        <text>a 5'-end (N(2),N(7)-dimethyl 5'-triphosphoguanosine)-ribonucleoside in snoRNA + S-adenosyl-L-methionine = a 5'-end (N(2),N(2),N(7)-trimethyl 5'-triphosphoguanosine)-ribonucleoside in snoRNA + S-adenosyl-L-homocysteine + H(+)</text>
        <dbReference type="Rhea" id="RHEA:78507"/>
        <dbReference type="Rhea" id="RHEA-COMP:19088"/>
        <dbReference type="Rhea" id="RHEA-COMP:19090"/>
        <dbReference type="ChEBI" id="CHEBI:15378"/>
        <dbReference type="ChEBI" id="CHEBI:57856"/>
        <dbReference type="ChEBI" id="CHEBI:59789"/>
        <dbReference type="ChEBI" id="CHEBI:167623"/>
        <dbReference type="ChEBI" id="CHEBI:172880"/>
    </reaction>
    <physiologicalReaction direction="left-to-right" evidence="3">
        <dbReference type="Rhea" id="RHEA:78508"/>
    </physiologicalReaction>
</comment>
<proteinExistence type="inferred from homology"/>
<name>A0A5C3Q734_9AGAR</name>
<dbReference type="EMBL" id="ML178846">
    <property type="protein sequence ID" value="TFK97601.1"/>
    <property type="molecule type" value="Genomic_DNA"/>
</dbReference>
<evidence type="ECO:0000313" key="10">
    <source>
        <dbReference type="Proteomes" id="UP000305067"/>
    </source>
</evidence>
<dbReference type="InterPro" id="IPR029063">
    <property type="entry name" value="SAM-dependent_MTases_sf"/>
</dbReference>
<organism evidence="9 10">
    <name type="scientific">Pterulicium gracile</name>
    <dbReference type="NCBI Taxonomy" id="1884261"/>
    <lineage>
        <taxon>Eukaryota</taxon>
        <taxon>Fungi</taxon>
        <taxon>Dikarya</taxon>
        <taxon>Basidiomycota</taxon>
        <taxon>Agaricomycotina</taxon>
        <taxon>Agaricomycetes</taxon>
        <taxon>Agaricomycetidae</taxon>
        <taxon>Agaricales</taxon>
        <taxon>Pleurotineae</taxon>
        <taxon>Pterulaceae</taxon>
        <taxon>Pterulicium</taxon>
    </lineage>
</organism>
<dbReference type="PANTHER" id="PTHR14741:SF32">
    <property type="entry name" value="TRIMETHYLGUANOSINE SYNTHASE"/>
    <property type="match status" value="1"/>
</dbReference>
<comment type="catalytic activity">
    <reaction evidence="5">
        <text>a 5'-end (N(2),N(7)-dimethyl 5'-triphosphoguanosine)-ribonucleoside in snRNA + S-adenosyl-L-methionine = a 5'-end (N(2),N(2),N(7)-trimethyl 5'-triphosphoguanosine)-ribonucleoside in snRNA + S-adenosyl-L-homocysteine + H(+)</text>
        <dbReference type="Rhea" id="RHEA:78479"/>
        <dbReference type="Rhea" id="RHEA-COMP:19087"/>
        <dbReference type="Rhea" id="RHEA-COMP:19089"/>
        <dbReference type="ChEBI" id="CHEBI:15378"/>
        <dbReference type="ChEBI" id="CHEBI:57856"/>
        <dbReference type="ChEBI" id="CHEBI:59789"/>
        <dbReference type="ChEBI" id="CHEBI:167623"/>
        <dbReference type="ChEBI" id="CHEBI:172880"/>
    </reaction>
    <physiologicalReaction direction="left-to-right" evidence="5">
        <dbReference type="Rhea" id="RHEA:78480"/>
    </physiologicalReaction>
</comment>
<evidence type="ECO:0000256" key="6">
    <source>
        <dbReference type="ARBA" id="ARBA00049075"/>
    </source>
</evidence>
<dbReference type="Proteomes" id="UP000305067">
    <property type="component" value="Unassembled WGS sequence"/>
</dbReference>
<comment type="similarity">
    <text evidence="2">Belongs to the methyltransferase superfamily. Trimethylguanosine synthase family.</text>
</comment>
<dbReference type="GO" id="GO:0005634">
    <property type="term" value="C:nucleus"/>
    <property type="evidence" value="ECO:0007669"/>
    <property type="project" value="TreeGrafter"/>
</dbReference>
<dbReference type="Pfam" id="PF09445">
    <property type="entry name" value="Methyltransf_15"/>
    <property type="match status" value="1"/>
</dbReference>
<feature type="region of interest" description="Disordered" evidence="8">
    <location>
        <begin position="114"/>
        <end position="148"/>
    </location>
</feature>
<evidence type="ECO:0000256" key="5">
    <source>
        <dbReference type="ARBA" id="ARBA00048763"/>
    </source>
</evidence>
<feature type="region of interest" description="Disordered" evidence="8">
    <location>
        <begin position="1"/>
        <end position="30"/>
    </location>
</feature>
<feature type="region of interest" description="Disordered" evidence="8">
    <location>
        <begin position="406"/>
        <end position="429"/>
    </location>
</feature>
<dbReference type="SUPFAM" id="SSF53335">
    <property type="entry name" value="S-adenosyl-L-methionine-dependent methyltransferases"/>
    <property type="match status" value="1"/>
</dbReference>
<dbReference type="PANTHER" id="PTHR14741">
    <property type="entry name" value="S-ADENOSYLMETHIONINE-DEPENDENT METHYLTRANSFERASE RELATED"/>
    <property type="match status" value="1"/>
</dbReference>
<dbReference type="Gene3D" id="3.40.50.150">
    <property type="entry name" value="Vaccinia Virus protein VP39"/>
    <property type="match status" value="1"/>
</dbReference>
<evidence type="ECO:0000256" key="4">
    <source>
        <dbReference type="ARBA" id="ARBA00048740"/>
    </source>
</evidence>
<evidence type="ECO:0000256" key="1">
    <source>
        <dbReference type="ARBA" id="ARBA00018517"/>
    </source>
</evidence>
<evidence type="ECO:0000256" key="3">
    <source>
        <dbReference type="ARBA" id="ARBA00047418"/>
    </source>
</evidence>
<reference evidence="9 10" key="1">
    <citation type="journal article" date="2019" name="Nat. Ecol. Evol.">
        <title>Megaphylogeny resolves global patterns of mushroom evolution.</title>
        <authorList>
            <person name="Varga T."/>
            <person name="Krizsan K."/>
            <person name="Foldi C."/>
            <person name="Dima B."/>
            <person name="Sanchez-Garcia M."/>
            <person name="Sanchez-Ramirez S."/>
            <person name="Szollosi G.J."/>
            <person name="Szarkandi J.G."/>
            <person name="Papp V."/>
            <person name="Albert L."/>
            <person name="Andreopoulos W."/>
            <person name="Angelini C."/>
            <person name="Antonin V."/>
            <person name="Barry K.W."/>
            <person name="Bougher N.L."/>
            <person name="Buchanan P."/>
            <person name="Buyck B."/>
            <person name="Bense V."/>
            <person name="Catcheside P."/>
            <person name="Chovatia M."/>
            <person name="Cooper J."/>
            <person name="Damon W."/>
            <person name="Desjardin D."/>
            <person name="Finy P."/>
            <person name="Geml J."/>
            <person name="Haridas S."/>
            <person name="Hughes K."/>
            <person name="Justo A."/>
            <person name="Karasinski D."/>
            <person name="Kautmanova I."/>
            <person name="Kiss B."/>
            <person name="Kocsube S."/>
            <person name="Kotiranta H."/>
            <person name="LaButti K.M."/>
            <person name="Lechner B.E."/>
            <person name="Liimatainen K."/>
            <person name="Lipzen A."/>
            <person name="Lukacs Z."/>
            <person name="Mihaltcheva S."/>
            <person name="Morgado L.N."/>
            <person name="Niskanen T."/>
            <person name="Noordeloos M.E."/>
            <person name="Ohm R.A."/>
            <person name="Ortiz-Santana B."/>
            <person name="Ovrebo C."/>
            <person name="Racz N."/>
            <person name="Riley R."/>
            <person name="Savchenko A."/>
            <person name="Shiryaev A."/>
            <person name="Soop K."/>
            <person name="Spirin V."/>
            <person name="Szebenyi C."/>
            <person name="Tomsovsky M."/>
            <person name="Tulloss R.E."/>
            <person name="Uehling J."/>
            <person name="Grigoriev I.V."/>
            <person name="Vagvolgyi C."/>
            <person name="Papp T."/>
            <person name="Martin F.M."/>
            <person name="Miettinen O."/>
            <person name="Hibbett D.S."/>
            <person name="Nagy L.G."/>
        </authorList>
    </citation>
    <scope>NUCLEOTIDE SEQUENCE [LARGE SCALE GENOMIC DNA]</scope>
    <source>
        <strain evidence="9 10">CBS 309.79</strain>
    </source>
</reference>
<dbReference type="InterPro" id="IPR019012">
    <property type="entry name" value="RNA_cap_Gua-N2-MeTrfase"/>
</dbReference>
<gene>
    <name evidence="9" type="ORF">BDV98DRAFT_658513</name>
</gene>
<keyword evidence="9" id="KW-0489">Methyltransferase</keyword>
<dbReference type="GO" id="GO:0071164">
    <property type="term" value="F:RNA cap trimethylguanosine synthase activity"/>
    <property type="evidence" value="ECO:0007669"/>
    <property type="project" value="TreeGrafter"/>
</dbReference>
<evidence type="ECO:0000256" key="2">
    <source>
        <dbReference type="ARBA" id="ARBA00025783"/>
    </source>
</evidence>